<feature type="domain" description="Tyrosine specific protein phosphatases" evidence="4">
    <location>
        <begin position="414"/>
        <end position="471"/>
    </location>
</feature>
<keyword evidence="3" id="KW-0479">Metal-binding</keyword>
<reference evidence="5 6" key="1">
    <citation type="submission" date="2019-11" db="EMBL/GenBank/DDBJ databases">
        <authorList>
            <person name="Li J."/>
        </authorList>
    </citation>
    <scope>NUCLEOTIDE SEQUENCE [LARGE SCALE GENOMIC DNA]</scope>
    <source>
        <strain evidence="5 6">MF47</strain>
    </source>
</reference>
<keyword evidence="3" id="KW-0460">Magnesium</keyword>
<dbReference type="KEGG" id="aef:GEV26_10790"/>
<evidence type="ECO:0000256" key="2">
    <source>
        <dbReference type="ARBA" id="ARBA00022801"/>
    </source>
</evidence>
<evidence type="ECO:0000256" key="1">
    <source>
        <dbReference type="ARBA" id="ARBA00010702"/>
    </source>
</evidence>
<feature type="binding site" evidence="3">
    <location>
        <position position="278"/>
    </location>
    <ligand>
        <name>Mg(2+)</name>
        <dbReference type="ChEBI" id="CHEBI:18420"/>
        <label>1</label>
    </ligand>
</feature>
<dbReference type="AlphaFoldDB" id="A0A5Q2MJ91"/>
<feature type="binding site" evidence="3">
    <location>
        <position position="56"/>
    </location>
    <ligand>
        <name>Mg(2+)</name>
        <dbReference type="ChEBI" id="CHEBI:18420"/>
        <label>1</label>
    </ligand>
</feature>
<dbReference type="PANTHER" id="PTHR16222:SF24">
    <property type="entry name" value="ADP-RIBOSYLHYDROLASE ARH3"/>
    <property type="match status" value="1"/>
</dbReference>
<dbReference type="GO" id="GO:0016787">
    <property type="term" value="F:hydrolase activity"/>
    <property type="evidence" value="ECO:0007669"/>
    <property type="project" value="UniProtKB-KW"/>
</dbReference>
<evidence type="ECO:0000313" key="6">
    <source>
        <dbReference type="Proteomes" id="UP000392064"/>
    </source>
</evidence>
<name>A0A5Q2MJ91_9ACTN</name>
<dbReference type="Pfam" id="PF03747">
    <property type="entry name" value="ADP_ribosyl_GH"/>
    <property type="match status" value="1"/>
</dbReference>
<comment type="cofactor">
    <cofactor evidence="3">
        <name>Mg(2+)</name>
        <dbReference type="ChEBI" id="CHEBI:18420"/>
    </cofactor>
    <text evidence="3">Binds 2 magnesium ions per subunit.</text>
</comment>
<gene>
    <name evidence="5" type="ORF">GEV26_10790</name>
</gene>
<dbReference type="InterPro" id="IPR005502">
    <property type="entry name" value="Ribosyl_crysJ1"/>
</dbReference>
<feature type="binding site" evidence="3">
    <location>
        <position position="55"/>
    </location>
    <ligand>
        <name>Mg(2+)</name>
        <dbReference type="ChEBI" id="CHEBI:18420"/>
        <label>1</label>
    </ligand>
</feature>
<protein>
    <submittedName>
        <fullName evidence="5">Hydrolase</fullName>
    </submittedName>
</protein>
<feature type="binding site" evidence="3">
    <location>
        <position position="57"/>
    </location>
    <ligand>
        <name>Mg(2+)</name>
        <dbReference type="ChEBI" id="CHEBI:18420"/>
        <label>1</label>
    </ligand>
</feature>
<keyword evidence="2 5" id="KW-0378">Hydrolase</keyword>
<accession>A0A5Q2MJ91</accession>
<dbReference type="SUPFAM" id="SSF101478">
    <property type="entry name" value="ADP-ribosylglycohydrolase"/>
    <property type="match status" value="1"/>
</dbReference>
<evidence type="ECO:0000256" key="3">
    <source>
        <dbReference type="PIRSR" id="PIRSR605502-1"/>
    </source>
</evidence>
<sequence>MLTTHSHDRAAGVLLGQACGDALGVPYEFGPALPESTVPQMTGGGPFGFDPGEYSDDTAMAVCIAEVAATGADLTSDAALDEIAERFLAWGATAKDVGNQTRAVFAATGRREGPRGRAMRAAAAEHAAEHPGRVGNGALMRTSAVALTRLDDRSATAEAARAVASLTHADPLGLESCVLWTEAIRLAVTTGRLDVLAGLDLLDAGSRDQWRTWIEAATDVDPRTFASNGFTVYALQAAWAAITWTPQPALDPQAGTFPAQHFALALMNAVRAGDDTDTVAAIAGGLLGGYWGWSAIPAHWSRRVHGYGGHRARGLVTLALRTADRGTSSDQDWPVGPAMTSWSYRNAPDDLATHPHDDGVMLGTYRSPAHAWDAVVSLCRVGTADFPGVSDRVEIRLIDSDAPDDNPHLDFVLADAAAAIKELRDEGKTVFVHCVAAHQRTPSVAVAYARLLGVPAEEAQADVRRVLPRLRGHGRLWERAALVKAAEHG</sequence>
<dbReference type="InterPro" id="IPR036705">
    <property type="entry name" value="Ribosyl_crysJ1_sf"/>
</dbReference>
<comment type="similarity">
    <text evidence="1">Belongs to the ADP-ribosylglycohydrolase family.</text>
</comment>
<evidence type="ECO:0000259" key="4">
    <source>
        <dbReference type="PROSITE" id="PS50056"/>
    </source>
</evidence>
<dbReference type="InterPro" id="IPR029021">
    <property type="entry name" value="Prot-tyrosine_phosphatase-like"/>
</dbReference>
<dbReference type="SUPFAM" id="SSF52799">
    <property type="entry name" value="(Phosphotyrosine protein) phosphatases II"/>
    <property type="match status" value="1"/>
</dbReference>
<dbReference type="RefSeq" id="WP_153653075.1">
    <property type="nucleotide sequence ID" value="NZ_CP045737.1"/>
</dbReference>
<dbReference type="PANTHER" id="PTHR16222">
    <property type="entry name" value="ADP-RIBOSYLGLYCOHYDROLASE"/>
    <property type="match status" value="1"/>
</dbReference>
<dbReference type="InterPro" id="IPR050792">
    <property type="entry name" value="ADP-ribosylglycohydrolase"/>
</dbReference>
<dbReference type="Gene3D" id="3.90.190.10">
    <property type="entry name" value="Protein tyrosine phosphatase superfamily"/>
    <property type="match status" value="1"/>
</dbReference>
<dbReference type="GO" id="GO:0046872">
    <property type="term" value="F:metal ion binding"/>
    <property type="evidence" value="ECO:0007669"/>
    <property type="project" value="UniProtKB-KW"/>
</dbReference>
<organism evidence="5 6">
    <name type="scientific">Aeromicrobium yanjiei</name>
    <dbReference type="NCBI Taxonomy" id="2662028"/>
    <lineage>
        <taxon>Bacteria</taxon>
        <taxon>Bacillati</taxon>
        <taxon>Actinomycetota</taxon>
        <taxon>Actinomycetes</taxon>
        <taxon>Propionibacteriales</taxon>
        <taxon>Nocardioidaceae</taxon>
        <taxon>Aeromicrobium</taxon>
    </lineage>
</organism>
<dbReference type="EMBL" id="CP045737">
    <property type="protein sequence ID" value="QGG41809.1"/>
    <property type="molecule type" value="Genomic_DNA"/>
</dbReference>
<keyword evidence="6" id="KW-1185">Reference proteome</keyword>
<evidence type="ECO:0000313" key="5">
    <source>
        <dbReference type="EMBL" id="QGG41809.1"/>
    </source>
</evidence>
<feature type="binding site" evidence="3">
    <location>
        <position position="277"/>
    </location>
    <ligand>
        <name>Mg(2+)</name>
        <dbReference type="ChEBI" id="CHEBI:18420"/>
        <label>1</label>
    </ligand>
</feature>
<dbReference type="PROSITE" id="PS50056">
    <property type="entry name" value="TYR_PHOSPHATASE_2"/>
    <property type="match status" value="1"/>
</dbReference>
<proteinExistence type="inferred from homology"/>
<dbReference type="InterPro" id="IPR000387">
    <property type="entry name" value="Tyr_Pase_dom"/>
</dbReference>
<dbReference type="Gene3D" id="1.10.4080.10">
    <property type="entry name" value="ADP-ribosylation/Crystallin J1"/>
    <property type="match status" value="1"/>
</dbReference>
<dbReference type="Proteomes" id="UP000392064">
    <property type="component" value="Chromosome"/>
</dbReference>
<feature type="binding site" evidence="3">
    <location>
        <position position="275"/>
    </location>
    <ligand>
        <name>Mg(2+)</name>
        <dbReference type="ChEBI" id="CHEBI:18420"/>
        <label>1</label>
    </ligand>
</feature>